<dbReference type="EMBL" id="HAEB01012927">
    <property type="protein sequence ID" value="SBQ59454.1"/>
    <property type="molecule type" value="Transcribed_RNA"/>
</dbReference>
<feature type="region of interest" description="Disordered" evidence="1">
    <location>
        <begin position="85"/>
        <end position="111"/>
    </location>
</feature>
<sequence>STHAAGGISCLCGRPGTNIPHLSYMEPRLRSVPSNGSEVLPWLGFCYNRSALRCSCGFHSSGGVLQTDPIQNHVIDTSGAESLLERRLRGRRTRSEETKSFIKSRNSTDPK</sequence>
<evidence type="ECO:0000313" key="2">
    <source>
        <dbReference type="EMBL" id="SBQ59454.1"/>
    </source>
</evidence>
<feature type="non-terminal residue" evidence="2">
    <location>
        <position position="1"/>
    </location>
</feature>
<evidence type="ECO:0000256" key="1">
    <source>
        <dbReference type="SAM" id="MobiDB-lite"/>
    </source>
</evidence>
<reference evidence="2" key="1">
    <citation type="submission" date="2016-05" db="EMBL/GenBank/DDBJ databases">
        <authorList>
            <person name="Lavstsen T."/>
            <person name="Jespersen J.S."/>
        </authorList>
    </citation>
    <scope>NUCLEOTIDE SEQUENCE</scope>
    <source>
        <tissue evidence="2">Brain</tissue>
    </source>
</reference>
<reference evidence="2" key="2">
    <citation type="submission" date="2016-06" db="EMBL/GenBank/DDBJ databases">
        <title>The genome of a short-lived fish provides insights into sex chromosome evolution and the genetic control of aging.</title>
        <authorList>
            <person name="Reichwald K."/>
            <person name="Felder M."/>
            <person name="Petzold A."/>
            <person name="Koch P."/>
            <person name="Groth M."/>
            <person name="Platzer M."/>
        </authorList>
    </citation>
    <scope>NUCLEOTIDE SEQUENCE</scope>
    <source>
        <tissue evidence="2">Brain</tissue>
    </source>
</reference>
<gene>
    <name evidence="2" type="primary">SLC6A18</name>
</gene>
<proteinExistence type="predicted"/>
<protein>
    <submittedName>
        <fullName evidence="2">Solute carrier family 6, member 18</fullName>
    </submittedName>
</protein>
<dbReference type="AlphaFoldDB" id="A0A1A8FMV3"/>
<name>A0A1A8FMV3_9TELE</name>
<accession>A0A1A8FMV3</accession>
<organism evidence="2">
    <name type="scientific">Nothobranchius korthausae</name>
    <dbReference type="NCBI Taxonomy" id="1143690"/>
    <lineage>
        <taxon>Eukaryota</taxon>
        <taxon>Metazoa</taxon>
        <taxon>Chordata</taxon>
        <taxon>Craniata</taxon>
        <taxon>Vertebrata</taxon>
        <taxon>Euteleostomi</taxon>
        <taxon>Actinopterygii</taxon>
        <taxon>Neopterygii</taxon>
        <taxon>Teleostei</taxon>
        <taxon>Neoteleostei</taxon>
        <taxon>Acanthomorphata</taxon>
        <taxon>Ovalentaria</taxon>
        <taxon>Atherinomorphae</taxon>
        <taxon>Cyprinodontiformes</taxon>
        <taxon>Nothobranchiidae</taxon>
        <taxon>Nothobranchius</taxon>
    </lineage>
</organism>